<keyword evidence="1" id="KW-0479">Metal-binding</keyword>
<dbReference type="Pfam" id="PF02607">
    <property type="entry name" value="B12-binding_2"/>
    <property type="match status" value="1"/>
</dbReference>
<dbReference type="Gene3D" id="1.10.1240.10">
    <property type="entry name" value="Methionine synthase domain"/>
    <property type="match status" value="1"/>
</dbReference>
<dbReference type="InterPro" id="IPR006158">
    <property type="entry name" value="Cobalamin-bd"/>
</dbReference>
<dbReference type="AlphaFoldDB" id="A0A9X7J3R3"/>
<dbReference type="GO" id="GO:0046872">
    <property type="term" value="F:metal ion binding"/>
    <property type="evidence" value="ECO:0007669"/>
    <property type="project" value="UniProtKB-KW"/>
</dbReference>
<dbReference type="EC" id="5.4.99.1" evidence="4"/>
<keyword evidence="5" id="KW-1185">Reference proteome</keyword>
<sequence length="220" mass="24144">MINHLQDLAQAVKDGDNKKARSLTRQLLAEGIPIDLLVEKGLTEPLNSLNSKCTIDDFSLLEIFLAGRAMMDVLEVISNSGQKVVRPLPEMTVILGTIKDDLHDLGKHIVSIFFSLAGLKVIDLGKDVEPQKFVQAAIEYKADCIAVSSLLTITAQYAKEIRRLATHCGLNDITIIAGGAGFRLASRKYLGVDFVARDVFAGLDYLLSLGRRKKNYDQTS</sequence>
<dbReference type="GO" id="GO:0031419">
    <property type="term" value="F:cobalamin binding"/>
    <property type="evidence" value="ECO:0007669"/>
    <property type="project" value="InterPro"/>
</dbReference>
<dbReference type="Proteomes" id="UP000239430">
    <property type="component" value="Unassembled WGS sequence"/>
</dbReference>
<dbReference type="InterPro" id="IPR036594">
    <property type="entry name" value="Meth_synthase_dom"/>
</dbReference>
<evidence type="ECO:0000313" key="5">
    <source>
        <dbReference type="Proteomes" id="UP000239430"/>
    </source>
</evidence>
<evidence type="ECO:0000313" key="4">
    <source>
        <dbReference type="EMBL" id="PRR74353.1"/>
    </source>
</evidence>
<reference evidence="4 5" key="1">
    <citation type="submission" date="2018-03" db="EMBL/GenBank/DDBJ databases">
        <title>Genome sequence of Moorella stamsii DSM 26217.</title>
        <authorList>
            <person name="Poehlein A."/>
            <person name="Daniel R."/>
        </authorList>
    </citation>
    <scope>NUCLEOTIDE SEQUENCE [LARGE SCALE GENOMIC DNA]</scope>
    <source>
        <strain evidence="5">DSM 26217</strain>
    </source>
</reference>
<dbReference type="Pfam" id="PF02310">
    <property type="entry name" value="B12-binding"/>
    <property type="match status" value="1"/>
</dbReference>
<dbReference type="PANTHER" id="PTHR45833:SF1">
    <property type="entry name" value="METHIONINE SYNTHASE"/>
    <property type="match status" value="1"/>
</dbReference>
<dbReference type="GO" id="GO:0050667">
    <property type="term" value="P:homocysteine metabolic process"/>
    <property type="evidence" value="ECO:0007669"/>
    <property type="project" value="TreeGrafter"/>
</dbReference>
<dbReference type="PANTHER" id="PTHR45833">
    <property type="entry name" value="METHIONINE SYNTHASE"/>
    <property type="match status" value="1"/>
</dbReference>
<dbReference type="SUPFAM" id="SSF52242">
    <property type="entry name" value="Cobalamin (vitamin B12)-binding domain"/>
    <property type="match status" value="1"/>
</dbReference>
<dbReference type="Gene3D" id="3.40.50.280">
    <property type="entry name" value="Cobalamin-binding domain"/>
    <property type="match status" value="1"/>
</dbReference>
<dbReference type="RefSeq" id="WP_054936005.1">
    <property type="nucleotide sequence ID" value="NZ_PVXL01000031.1"/>
</dbReference>
<gene>
    <name evidence="4" type="primary">mamA</name>
    <name evidence="4" type="ORF">MOST_11150</name>
</gene>
<proteinExistence type="predicted"/>
<name>A0A9X7J3R3_9FIRM</name>
<keyword evidence="2" id="KW-0170">Cobalt</keyword>
<dbReference type="EMBL" id="PVXL01000031">
    <property type="protein sequence ID" value="PRR74353.1"/>
    <property type="molecule type" value="Genomic_DNA"/>
</dbReference>
<keyword evidence="4" id="KW-0413">Isomerase</keyword>
<dbReference type="InterPro" id="IPR050554">
    <property type="entry name" value="Met_Synthase/Corrinoid"/>
</dbReference>
<dbReference type="PROSITE" id="PS51332">
    <property type="entry name" value="B12_BINDING"/>
    <property type="match status" value="1"/>
</dbReference>
<feature type="domain" description="B12-binding" evidence="3">
    <location>
        <begin position="90"/>
        <end position="217"/>
    </location>
</feature>
<evidence type="ECO:0000256" key="1">
    <source>
        <dbReference type="ARBA" id="ARBA00022723"/>
    </source>
</evidence>
<dbReference type="InterPro" id="IPR036724">
    <property type="entry name" value="Cobalamin-bd_sf"/>
</dbReference>
<dbReference type="GO" id="GO:0008705">
    <property type="term" value="F:methionine synthase activity"/>
    <property type="evidence" value="ECO:0007669"/>
    <property type="project" value="TreeGrafter"/>
</dbReference>
<evidence type="ECO:0000259" key="3">
    <source>
        <dbReference type="PROSITE" id="PS51332"/>
    </source>
</evidence>
<accession>A0A9X7J3R3</accession>
<dbReference type="SUPFAM" id="SSF47644">
    <property type="entry name" value="Methionine synthase domain"/>
    <property type="match status" value="1"/>
</dbReference>
<dbReference type="GO" id="GO:0046653">
    <property type="term" value="P:tetrahydrofolate metabolic process"/>
    <property type="evidence" value="ECO:0007669"/>
    <property type="project" value="TreeGrafter"/>
</dbReference>
<protein>
    <submittedName>
        <fullName evidence="4">Methylaspartate mutase S chain</fullName>
        <ecNumber evidence="4">5.4.99.1</ecNumber>
    </submittedName>
</protein>
<comment type="caution">
    <text evidence="4">The sequence shown here is derived from an EMBL/GenBank/DDBJ whole genome shotgun (WGS) entry which is preliminary data.</text>
</comment>
<dbReference type="GO" id="GO:0005829">
    <property type="term" value="C:cytosol"/>
    <property type="evidence" value="ECO:0007669"/>
    <property type="project" value="TreeGrafter"/>
</dbReference>
<dbReference type="GO" id="GO:0050097">
    <property type="term" value="F:methylaspartate mutase activity"/>
    <property type="evidence" value="ECO:0007669"/>
    <property type="project" value="UniProtKB-EC"/>
</dbReference>
<dbReference type="InterPro" id="IPR003759">
    <property type="entry name" value="Cbl-bd_cap"/>
</dbReference>
<evidence type="ECO:0000256" key="2">
    <source>
        <dbReference type="ARBA" id="ARBA00023285"/>
    </source>
</evidence>
<organism evidence="4 5">
    <name type="scientific">Neomoorella stamsii</name>
    <dbReference type="NCBI Taxonomy" id="1266720"/>
    <lineage>
        <taxon>Bacteria</taxon>
        <taxon>Bacillati</taxon>
        <taxon>Bacillota</taxon>
        <taxon>Clostridia</taxon>
        <taxon>Neomoorellales</taxon>
        <taxon>Neomoorellaceae</taxon>
        <taxon>Neomoorella</taxon>
    </lineage>
</organism>